<comment type="caution">
    <text evidence="1">The sequence shown here is derived from an EMBL/GenBank/DDBJ whole genome shotgun (WGS) entry which is preliminary data.</text>
</comment>
<keyword evidence="2" id="KW-1185">Reference proteome</keyword>
<dbReference type="AlphaFoldDB" id="A0ABD0MC15"/>
<organism evidence="1 2">
    <name type="scientific">Batillaria attramentaria</name>
    <dbReference type="NCBI Taxonomy" id="370345"/>
    <lineage>
        <taxon>Eukaryota</taxon>
        <taxon>Metazoa</taxon>
        <taxon>Spiralia</taxon>
        <taxon>Lophotrochozoa</taxon>
        <taxon>Mollusca</taxon>
        <taxon>Gastropoda</taxon>
        <taxon>Caenogastropoda</taxon>
        <taxon>Sorbeoconcha</taxon>
        <taxon>Cerithioidea</taxon>
        <taxon>Batillariidae</taxon>
        <taxon>Batillaria</taxon>
    </lineage>
</organism>
<proteinExistence type="predicted"/>
<sequence>MQSGENASKIHFGESFSGAGQDLIKNPLMLKNLRIHRSCSKPKRKADGGEVSRNANVLLVKNRRLHIDEAKVDTTETEAGSCRGKRFAASRPFPSLRCASLSKRRLIFVTERQISRSRQYFSAPYTVAPLPEYERH</sequence>
<accession>A0ABD0MC15</accession>
<reference evidence="1 2" key="1">
    <citation type="journal article" date="2023" name="Sci. Data">
        <title>Genome assembly of the Korean intertidal mud-creeper Batillaria attramentaria.</title>
        <authorList>
            <person name="Patra A.K."/>
            <person name="Ho P.T."/>
            <person name="Jun S."/>
            <person name="Lee S.J."/>
            <person name="Kim Y."/>
            <person name="Won Y.J."/>
        </authorList>
    </citation>
    <scope>NUCLEOTIDE SEQUENCE [LARGE SCALE GENOMIC DNA]</scope>
    <source>
        <strain evidence="1">Wonlab-2016</strain>
    </source>
</reference>
<gene>
    <name evidence="1" type="ORF">BaRGS_00000298</name>
</gene>
<dbReference type="EMBL" id="JACVVK020000001">
    <property type="protein sequence ID" value="KAK7508732.1"/>
    <property type="molecule type" value="Genomic_DNA"/>
</dbReference>
<dbReference type="Proteomes" id="UP001519460">
    <property type="component" value="Unassembled WGS sequence"/>
</dbReference>
<name>A0ABD0MC15_9CAEN</name>
<evidence type="ECO:0000313" key="2">
    <source>
        <dbReference type="Proteomes" id="UP001519460"/>
    </source>
</evidence>
<evidence type="ECO:0000313" key="1">
    <source>
        <dbReference type="EMBL" id="KAK7508732.1"/>
    </source>
</evidence>
<protein>
    <submittedName>
        <fullName evidence="1">Uncharacterized protein</fullName>
    </submittedName>
</protein>